<dbReference type="InterPro" id="IPR009446">
    <property type="entry name" value="Mgm101"/>
</dbReference>
<comment type="caution">
    <text evidence="11">The sequence shown here is derived from an EMBL/GenBank/DDBJ whole genome shotgun (WGS) entry which is preliminary data.</text>
</comment>
<dbReference type="Proteomes" id="UP001362899">
    <property type="component" value="Unassembled WGS sequence"/>
</dbReference>
<evidence type="ECO:0000256" key="1">
    <source>
        <dbReference type="ARBA" id="ARBA00004436"/>
    </source>
</evidence>
<dbReference type="GO" id="GO:0000725">
    <property type="term" value="P:recombinational repair"/>
    <property type="evidence" value="ECO:0007669"/>
    <property type="project" value="TreeGrafter"/>
</dbReference>
<accession>A0AAV5RKD4</accession>
<dbReference type="AlphaFoldDB" id="A0AAV5RKD4"/>
<evidence type="ECO:0000256" key="5">
    <source>
        <dbReference type="ARBA" id="ARBA00022946"/>
    </source>
</evidence>
<evidence type="ECO:0000256" key="8">
    <source>
        <dbReference type="ARBA" id="ARBA00023204"/>
    </source>
</evidence>
<keyword evidence="7" id="KW-0496">Mitochondrion</keyword>
<dbReference type="GO" id="GO:0003697">
    <property type="term" value="F:single-stranded DNA binding"/>
    <property type="evidence" value="ECO:0007669"/>
    <property type="project" value="InterPro"/>
</dbReference>
<protein>
    <recommendedName>
        <fullName evidence="3">Mitochondrial genome maintenance protein MGM101</fullName>
    </recommendedName>
</protein>
<gene>
    <name evidence="11" type="ORF">DASB73_021510</name>
</gene>
<dbReference type="GO" id="GO:0000262">
    <property type="term" value="C:mitochondrial chromosome"/>
    <property type="evidence" value="ECO:0007669"/>
    <property type="project" value="InterPro"/>
</dbReference>
<dbReference type="PANTHER" id="PTHR31404:SF0">
    <property type="entry name" value="MITOCHONDRIAL GENOME MAINTENANCE PROTEIN MGM101"/>
    <property type="match status" value="1"/>
</dbReference>
<evidence type="ECO:0000256" key="7">
    <source>
        <dbReference type="ARBA" id="ARBA00023128"/>
    </source>
</evidence>
<evidence type="ECO:0000256" key="10">
    <source>
        <dbReference type="SAM" id="MobiDB-lite"/>
    </source>
</evidence>
<keyword evidence="9" id="KW-1135">Mitochondrion nucleoid</keyword>
<keyword evidence="6" id="KW-0238">DNA-binding</keyword>
<feature type="region of interest" description="Disordered" evidence="10">
    <location>
        <begin position="1"/>
        <end position="85"/>
    </location>
</feature>
<sequence length="294" mass="32964">MSSIRRIGTSSVKYALKNSVPRVSSPIPPKYTVSTRIGSRNAATKTTDEKKPVRKVFKTTSQIQHPAPTEPAQASQPEPSLQPSSASYIAPIRDYTTTSQPNDTETVKKMTSTVAEIESDEANSLHEDWSTSFGGLGSKPFEPRVIDILMAPIEPADVEITPDGLLYLPEIKYRRVLNRAFGPGGWGIAPRTKTMVTAKQVSREYGLVCLGRLVSVSRGEQDYFNADGVTTAMEGCKSNALMRCCKDLGIASELWDPSFIRVFKTKYCDSKYFEKKRRFVWKRKDRVWDYPYNQ</sequence>
<feature type="compositionally biased region" description="Polar residues" evidence="10">
    <location>
        <begin position="1"/>
        <end position="12"/>
    </location>
</feature>
<dbReference type="Pfam" id="PF06420">
    <property type="entry name" value="Mgm101p"/>
    <property type="match status" value="1"/>
</dbReference>
<dbReference type="EMBL" id="BTGC01000003">
    <property type="protein sequence ID" value="GMM51193.1"/>
    <property type="molecule type" value="Genomic_DNA"/>
</dbReference>
<keyword evidence="5" id="KW-0809">Transit peptide</keyword>
<evidence type="ECO:0000256" key="9">
    <source>
        <dbReference type="ARBA" id="ARBA00023271"/>
    </source>
</evidence>
<organism evidence="11 12">
    <name type="scientific">Starmerella bacillaris</name>
    <name type="common">Yeast</name>
    <name type="synonym">Candida zemplinina</name>
    <dbReference type="NCBI Taxonomy" id="1247836"/>
    <lineage>
        <taxon>Eukaryota</taxon>
        <taxon>Fungi</taxon>
        <taxon>Dikarya</taxon>
        <taxon>Ascomycota</taxon>
        <taxon>Saccharomycotina</taxon>
        <taxon>Dipodascomycetes</taxon>
        <taxon>Dipodascales</taxon>
        <taxon>Trichomonascaceae</taxon>
        <taxon>Starmerella</taxon>
    </lineage>
</organism>
<evidence type="ECO:0000313" key="11">
    <source>
        <dbReference type="EMBL" id="GMM51193.1"/>
    </source>
</evidence>
<keyword evidence="4" id="KW-0227">DNA damage</keyword>
<evidence type="ECO:0000313" key="12">
    <source>
        <dbReference type="Proteomes" id="UP001362899"/>
    </source>
</evidence>
<dbReference type="GO" id="GO:0036297">
    <property type="term" value="P:interstrand cross-link repair"/>
    <property type="evidence" value="ECO:0007669"/>
    <property type="project" value="TreeGrafter"/>
</dbReference>
<dbReference type="PANTHER" id="PTHR31404">
    <property type="entry name" value="MITOCHONDRIAL GENOME MAINTENANCE PROTEIN MGM101"/>
    <property type="match status" value="1"/>
</dbReference>
<reference evidence="11 12" key="1">
    <citation type="journal article" date="2023" name="Elife">
        <title>Identification of key yeast species and microbe-microbe interactions impacting larval growth of Drosophila in the wild.</title>
        <authorList>
            <person name="Mure A."/>
            <person name="Sugiura Y."/>
            <person name="Maeda R."/>
            <person name="Honda K."/>
            <person name="Sakurai N."/>
            <person name="Takahashi Y."/>
            <person name="Watada M."/>
            <person name="Katoh T."/>
            <person name="Gotoh A."/>
            <person name="Gotoh Y."/>
            <person name="Taniguchi I."/>
            <person name="Nakamura K."/>
            <person name="Hayashi T."/>
            <person name="Katayama T."/>
            <person name="Uemura T."/>
            <person name="Hattori Y."/>
        </authorList>
    </citation>
    <scope>NUCLEOTIDE SEQUENCE [LARGE SCALE GENOMIC DNA]</scope>
    <source>
        <strain evidence="11 12">SB-73</strain>
    </source>
</reference>
<comment type="subcellular location">
    <subcellularLocation>
        <location evidence="1">Mitochondrion matrix</location>
        <location evidence="1">Mitochondrion nucleoid</location>
    </subcellularLocation>
</comment>
<proteinExistence type="inferred from homology"/>
<feature type="compositionally biased region" description="Polar residues" evidence="10">
    <location>
        <begin position="32"/>
        <end position="45"/>
    </location>
</feature>
<keyword evidence="8" id="KW-0234">DNA repair</keyword>
<comment type="similarity">
    <text evidence="2">Belongs to the MGM101 family.</text>
</comment>
<evidence type="ECO:0000256" key="2">
    <source>
        <dbReference type="ARBA" id="ARBA00007053"/>
    </source>
</evidence>
<feature type="compositionally biased region" description="Polar residues" evidence="10">
    <location>
        <begin position="72"/>
        <end position="85"/>
    </location>
</feature>
<keyword evidence="12" id="KW-1185">Reference proteome</keyword>
<evidence type="ECO:0000256" key="3">
    <source>
        <dbReference type="ARBA" id="ARBA00013628"/>
    </source>
</evidence>
<evidence type="ECO:0000256" key="4">
    <source>
        <dbReference type="ARBA" id="ARBA00022763"/>
    </source>
</evidence>
<name>A0AAV5RKD4_STABA</name>
<evidence type="ECO:0000256" key="6">
    <source>
        <dbReference type="ARBA" id="ARBA00023125"/>
    </source>
</evidence>